<dbReference type="GO" id="GO:0009734">
    <property type="term" value="P:auxin-activated signaling pathway"/>
    <property type="evidence" value="ECO:0007669"/>
    <property type="project" value="UniProtKB-KW"/>
</dbReference>
<dbReference type="InterPro" id="IPR053793">
    <property type="entry name" value="PB1-like"/>
</dbReference>
<dbReference type="SUPFAM" id="SSF54277">
    <property type="entry name" value="CAD &amp; PB1 domains"/>
    <property type="match status" value="1"/>
</dbReference>
<keyword evidence="6 9" id="KW-0804">Transcription</keyword>
<sequence>MAGKQGMGLTTMTTTCSSERRCTDGGGFPDTNNNNNNNNNNQGEKDDLYTELWYACAGPHVYVPRPGEKVFYFPQGHMEQVEAYANQDGRTEMPIYNLPSKILCKVVYVQLKAEVHSDEVFAQITLLPLTEQDEQSLEDETARQLPQRTGLRSFSKKLTPSDTSTHGGFSVPKRYADEYLPPLVLLQDMSQQPPLQELVAVDLHGLEWHFRHIFRGQPKRHLLTSGWSTFVTSKKLLAGDACVFVRGENGELRVGIRRCMATQNNTSATVISGQSMQHGILASACHAVTTGTMFTVYYRPWTSPAEYIIPFDKYMKSAQNDYFVGMRFRIRFEGEESAEKRQVCAIRGYFISCTIVGIEDRDCMRWPNSEWRRLKVQWDAATDAALLPESLSPWSIKPMESTNTNNNFVIPQPKRARAHDLSSTDFSNLAGRGLLPNSVEYTLQRCKEVLQGQEIGNVHAHEPAGAQNPSLLPNLIKDWNHTQFRMKNQLYLPMQNPFYQCPHRAIAFPVDNMVTSSLINHCHPTFTTYSACDNVTNSRSFSVSNVNSSNSGSQECTVFEPKSKDETPIAQPNGCGRCMLFGVNLVNSSHPELPSPQVATSSEHLSPCSIPPTSQSSVSETIQVSETSKSISRVLSNKQCKKCCSVINRSCTKVLKYGTVLGRSVDLSRFDGYDDLISELDLMFDFNGSLKSGSNGWQVSYIDNERDMMLLGDCQWEKFCSVVQRMFICPKEEIDKSKPSSSLPPSL</sequence>
<evidence type="ECO:0000256" key="8">
    <source>
        <dbReference type="ARBA" id="ARBA00023294"/>
    </source>
</evidence>
<dbReference type="Gene3D" id="2.40.330.10">
    <property type="entry name" value="DNA-binding pseudobarrel domain"/>
    <property type="match status" value="1"/>
</dbReference>
<evidence type="ECO:0000256" key="9">
    <source>
        <dbReference type="RuleBase" id="RU004561"/>
    </source>
</evidence>
<evidence type="ECO:0000256" key="5">
    <source>
        <dbReference type="ARBA" id="ARBA00023125"/>
    </source>
</evidence>
<dbReference type="PANTHER" id="PTHR31384:SF25">
    <property type="entry name" value="AUXIN RESPONSE FACTOR"/>
    <property type="match status" value="1"/>
</dbReference>
<keyword evidence="7 9" id="KW-0539">Nucleus</keyword>
<dbReference type="PROSITE" id="PS50863">
    <property type="entry name" value="B3"/>
    <property type="match status" value="1"/>
</dbReference>
<feature type="region of interest" description="Disordered" evidence="10">
    <location>
        <begin position="1"/>
        <end position="43"/>
    </location>
</feature>
<dbReference type="Gene3D" id="2.30.30.1040">
    <property type="match status" value="1"/>
</dbReference>
<feature type="domain" description="PB1" evidence="12">
    <location>
        <begin position="649"/>
        <end position="731"/>
    </location>
</feature>
<dbReference type="FunFam" id="2.40.330.10:FF:000001">
    <property type="entry name" value="Auxin response factor"/>
    <property type="match status" value="1"/>
</dbReference>
<comment type="similarity">
    <text evidence="2 9">Belongs to the ARF family.</text>
</comment>
<dbReference type="Pfam" id="PF06507">
    <property type="entry name" value="ARF_AD"/>
    <property type="match status" value="1"/>
</dbReference>
<keyword evidence="4 9" id="KW-0805">Transcription regulation</keyword>
<comment type="subcellular location">
    <subcellularLocation>
        <location evidence="1 9">Nucleus</location>
    </subcellularLocation>
</comment>
<feature type="compositionally biased region" description="Low complexity" evidence="10">
    <location>
        <begin position="32"/>
        <end position="41"/>
    </location>
</feature>
<keyword evidence="8 9" id="KW-0927">Auxin signaling pathway</keyword>
<dbReference type="AlphaFoldDB" id="A0A978UQI9"/>
<accession>A0A978UQI9</accession>
<evidence type="ECO:0000256" key="7">
    <source>
        <dbReference type="ARBA" id="ARBA00023242"/>
    </source>
</evidence>
<name>A0A978UQI9_ZIZJJ</name>
<gene>
    <name evidence="13" type="ORF">FEM48_Zijuj09G0030600</name>
</gene>
<dbReference type="SMART" id="SM01019">
    <property type="entry name" value="B3"/>
    <property type="match status" value="1"/>
</dbReference>
<evidence type="ECO:0000259" key="11">
    <source>
        <dbReference type="PROSITE" id="PS50863"/>
    </source>
</evidence>
<evidence type="ECO:0000313" key="13">
    <source>
        <dbReference type="EMBL" id="KAH7517139.1"/>
    </source>
</evidence>
<proteinExistence type="inferred from homology"/>
<feature type="domain" description="TF-B3" evidence="11">
    <location>
        <begin position="154"/>
        <end position="260"/>
    </location>
</feature>
<dbReference type="InterPro" id="IPR044835">
    <property type="entry name" value="ARF_plant"/>
</dbReference>
<evidence type="ECO:0000256" key="4">
    <source>
        <dbReference type="ARBA" id="ARBA00023015"/>
    </source>
</evidence>
<evidence type="ECO:0000256" key="2">
    <source>
        <dbReference type="ARBA" id="ARBA00007853"/>
    </source>
</evidence>
<dbReference type="GO" id="GO:0006355">
    <property type="term" value="P:regulation of DNA-templated transcription"/>
    <property type="evidence" value="ECO:0007669"/>
    <property type="project" value="InterPro"/>
</dbReference>
<dbReference type="GO" id="GO:0005634">
    <property type="term" value="C:nucleus"/>
    <property type="evidence" value="ECO:0007669"/>
    <property type="project" value="UniProtKB-SubCell"/>
</dbReference>
<dbReference type="Proteomes" id="UP000813462">
    <property type="component" value="Unassembled WGS sequence"/>
</dbReference>
<evidence type="ECO:0000256" key="1">
    <source>
        <dbReference type="ARBA" id="ARBA00004123"/>
    </source>
</evidence>
<comment type="caution">
    <text evidence="13">The sequence shown here is derived from an EMBL/GenBank/DDBJ whole genome shotgun (WGS) entry which is preliminary data.</text>
</comment>
<evidence type="ECO:0000259" key="12">
    <source>
        <dbReference type="PROSITE" id="PS51745"/>
    </source>
</evidence>
<dbReference type="InterPro" id="IPR015300">
    <property type="entry name" value="DNA-bd_pseudobarrel_sf"/>
</dbReference>
<comment type="subunit">
    <text evidence="3 9">Homodimers and heterodimers.</text>
</comment>
<evidence type="ECO:0000256" key="10">
    <source>
        <dbReference type="SAM" id="MobiDB-lite"/>
    </source>
</evidence>
<organism evidence="13 14">
    <name type="scientific">Ziziphus jujuba var. spinosa</name>
    <dbReference type="NCBI Taxonomy" id="714518"/>
    <lineage>
        <taxon>Eukaryota</taxon>
        <taxon>Viridiplantae</taxon>
        <taxon>Streptophyta</taxon>
        <taxon>Embryophyta</taxon>
        <taxon>Tracheophyta</taxon>
        <taxon>Spermatophyta</taxon>
        <taxon>Magnoliopsida</taxon>
        <taxon>eudicotyledons</taxon>
        <taxon>Gunneridae</taxon>
        <taxon>Pentapetalae</taxon>
        <taxon>rosids</taxon>
        <taxon>fabids</taxon>
        <taxon>Rosales</taxon>
        <taxon>Rhamnaceae</taxon>
        <taxon>Paliureae</taxon>
        <taxon>Ziziphus</taxon>
    </lineage>
</organism>
<dbReference type="Pfam" id="PF02362">
    <property type="entry name" value="B3"/>
    <property type="match status" value="1"/>
</dbReference>
<keyword evidence="5 9" id="KW-0238">DNA-binding</keyword>
<dbReference type="GO" id="GO:0003677">
    <property type="term" value="F:DNA binding"/>
    <property type="evidence" value="ECO:0007669"/>
    <property type="project" value="UniProtKB-KW"/>
</dbReference>
<dbReference type="Gene3D" id="3.10.20.90">
    <property type="entry name" value="Phosphatidylinositol 3-kinase Catalytic Subunit, Chain A, domain 1"/>
    <property type="match status" value="1"/>
</dbReference>
<comment type="function">
    <text evidence="9">Auxin response factors (ARFs) are transcriptional factors that bind specifically to the DNA sequence 5'-TGTCTC-3' found in the auxin-responsive promoter elements (AuxREs).</text>
</comment>
<dbReference type="CDD" id="cd10017">
    <property type="entry name" value="B3_DNA"/>
    <property type="match status" value="1"/>
</dbReference>
<dbReference type="InterPro" id="IPR003340">
    <property type="entry name" value="B3_DNA-bd"/>
</dbReference>
<feature type="region of interest" description="Disordered" evidence="10">
    <location>
        <begin position="592"/>
        <end position="614"/>
    </location>
</feature>
<dbReference type="PANTHER" id="PTHR31384">
    <property type="entry name" value="AUXIN RESPONSE FACTOR 4-RELATED"/>
    <property type="match status" value="1"/>
</dbReference>
<dbReference type="EMBL" id="JAEACU010000009">
    <property type="protein sequence ID" value="KAH7517139.1"/>
    <property type="molecule type" value="Genomic_DNA"/>
</dbReference>
<dbReference type="FunFam" id="2.30.30.1040:FF:000001">
    <property type="entry name" value="Auxin response factor"/>
    <property type="match status" value="1"/>
</dbReference>
<evidence type="ECO:0000313" key="14">
    <source>
        <dbReference type="Proteomes" id="UP000813462"/>
    </source>
</evidence>
<dbReference type="InterPro" id="IPR010525">
    <property type="entry name" value="ARF_dom"/>
</dbReference>
<evidence type="ECO:0000256" key="6">
    <source>
        <dbReference type="ARBA" id="ARBA00023163"/>
    </source>
</evidence>
<dbReference type="SUPFAM" id="SSF101936">
    <property type="entry name" value="DNA-binding pseudobarrel domain"/>
    <property type="match status" value="1"/>
</dbReference>
<reference evidence="13" key="1">
    <citation type="journal article" date="2021" name="Front. Plant Sci.">
        <title>Chromosome-Scale Genome Assembly for Chinese Sour Jujube and Insights Into Its Genome Evolution and Domestication Signature.</title>
        <authorList>
            <person name="Shen L.-Y."/>
            <person name="Luo H."/>
            <person name="Wang X.-L."/>
            <person name="Wang X.-M."/>
            <person name="Qiu X.-J."/>
            <person name="Liu H."/>
            <person name="Zhou S.-S."/>
            <person name="Jia K.-H."/>
            <person name="Nie S."/>
            <person name="Bao Y.-T."/>
            <person name="Zhang R.-G."/>
            <person name="Yun Q.-Z."/>
            <person name="Chai Y.-H."/>
            <person name="Lu J.-Y."/>
            <person name="Li Y."/>
            <person name="Zhao S.-W."/>
            <person name="Mao J.-F."/>
            <person name="Jia S.-G."/>
            <person name="Mao Y.-M."/>
        </authorList>
    </citation>
    <scope>NUCLEOTIDE SEQUENCE</scope>
    <source>
        <strain evidence="13">AT0</strain>
        <tissue evidence="13">Leaf</tissue>
    </source>
</reference>
<feature type="compositionally biased region" description="Polar residues" evidence="10">
    <location>
        <begin position="8"/>
        <end position="17"/>
    </location>
</feature>
<dbReference type="PROSITE" id="PS51745">
    <property type="entry name" value="PB1"/>
    <property type="match status" value="1"/>
</dbReference>
<protein>
    <recommendedName>
        <fullName evidence="9">Auxin response factor</fullName>
    </recommendedName>
</protein>
<evidence type="ECO:0000256" key="3">
    <source>
        <dbReference type="ARBA" id="ARBA00011726"/>
    </source>
</evidence>